<keyword evidence="1" id="KW-1185">Reference proteome</keyword>
<dbReference type="AlphaFoldDB" id="A0A0N4Z5R5"/>
<protein>
    <submittedName>
        <fullName evidence="2">F-box domain-containing protein</fullName>
    </submittedName>
</protein>
<accession>A0A0N4Z5R5</accession>
<reference evidence="2" key="1">
    <citation type="submission" date="2017-02" db="UniProtKB">
        <authorList>
            <consortium name="WormBaseParasite"/>
        </authorList>
    </citation>
    <scope>IDENTIFICATION</scope>
</reference>
<evidence type="ECO:0000313" key="1">
    <source>
        <dbReference type="Proteomes" id="UP000038045"/>
    </source>
</evidence>
<sequence length="437" mass="51186">MSNVDIQKQIDESTSLNEICDIVKRNEKNNFKVHKVFNNPTNQFVIATEITKTYKNFEKVILSKTTSIDITSIEEFKKRVHDFPLMEREMVPFFDVIIYISTKNMSKNDKNILAEKCASIIEFIFDAHPNCNSFQIQNKNNRYGNDDILFRIIKNIKSKKVETIMFQNIFEIINYAKRFDLLECNLKENMPNLILEIIISVFPKTITTLSYHGGKIMKFVFNKIASQFPELDTINFDLNSEICEDGLLEIKSLKNVEIGDENLVKIPEWVEYVNITCSKMESVPNHKDNKYYFELMDSSFDCSLRRIGNGIILNITFLRNILNWQSIAPQFPELDTINFDLNSEICEYGLLEIKSLKNVEIGDENLVKIPEWVEYVNITCSRMESIPNHKDNKYYFELMDSSFDCSLRRIGNGIILNITFLRNILNWQSVMKKCKWK</sequence>
<dbReference type="WBParaSite" id="PTRK_0000245700.1">
    <property type="protein sequence ID" value="PTRK_0000245700.1"/>
    <property type="gene ID" value="PTRK_0000245700"/>
</dbReference>
<organism evidence="1 2">
    <name type="scientific">Parastrongyloides trichosuri</name>
    <name type="common">Possum-specific nematode worm</name>
    <dbReference type="NCBI Taxonomy" id="131310"/>
    <lineage>
        <taxon>Eukaryota</taxon>
        <taxon>Metazoa</taxon>
        <taxon>Ecdysozoa</taxon>
        <taxon>Nematoda</taxon>
        <taxon>Chromadorea</taxon>
        <taxon>Rhabditida</taxon>
        <taxon>Tylenchina</taxon>
        <taxon>Panagrolaimomorpha</taxon>
        <taxon>Strongyloidoidea</taxon>
        <taxon>Strongyloididae</taxon>
        <taxon>Parastrongyloides</taxon>
    </lineage>
</organism>
<proteinExistence type="predicted"/>
<evidence type="ECO:0000313" key="2">
    <source>
        <dbReference type="WBParaSite" id="PTRK_0000245700.1"/>
    </source>
</evidence>
<name>A0A0N4Z5R5_PARTI</name>
<dbReference type="Proteomes" id="UP000038045">
    <property type="component" value="Unplaced"/>
</dbReference>